<organism evidence="1 2">
    <name type="scientific">Ensete ventricosum</name>
    <name type="common">Abyssinian banana</name>
    <name type="synonym">Musa ensete</name>
    <dbReference type="NCBI Taxonomy" id="4639"/>
    <lineage>
        <taxon>Eukaryota</taxon>
        <taxon>Viridiplantae</taxon>
        <taxon>Streptophyta</taxon>
        <taxon>Embryophyta</taxon>
        <taxon>Tracheophyta</taxon>
        <taxon>Spermatophyta</taxon>
        <taxon>Magnoliopsida</taxon>
        <taxon>Liliopsida</taxon>
        <taxon>Zingiberales</taxon>
        <taxon>Musaceae</taxon>
        <taxon>Ensete</taxon>
    </lineage>
</organism>
<evidence type="ECO:0008006" key="3">
    <source>
        <dbReference type="Google" id="ProtNLM"/>
    </source>
</evidence>
<proteinExistence type="predicted"/>
<dbReference type="EMBL" id="JAQQAF010000004">
    <property type="protein sequence ID" value="KAJ8491482.1"/>
    <property type="molecule type" value="Genomic_DNA"/>
</dbReference>
<name>A0AAV8QUY3_ENSVE</name>
<accession>A0AAV8QUY3</accession>
<dbReference type="AlphaFoldDB" id="A0AAV8QUY3"/>
<comment type="caution">
    <text evidence="1">The sequence shown here is derived from an EMBL/GenBank/DDBJ whole genome shotgun (WGS) entry which is preliminary data.</text>
</comment>
<keyword evidence="2" id="KW-1185">Reference proteome</keyword>
<sequence>MLSPPKPQWSKARVQCIDVHVDRLMMPLPLYFYCPTVHPSSLEQLATELEHSFGYNFACDLLIPCQTYLNSQPCTRLGLRDKTRKKNFIN</sequence>
<evidence type="ECO:0000313" key="2">
    <source>
        <dbReference type="Proteomes" id="UP001222027"/>
    </source>
</evidence>
<dbReference type="Proteomes" id="UP001222027">
    <property type="component" value="Unassembled WGS sequence"/>
</dbReference>
<protein>
    <recommendedName>
        <fullName evidence="3">Small auxin-up RNA</fullName>
    </recommendedName>
</protein>
<gene>
    <name evidence="1" type="ORF">OPV22_013203</name>
</gene>
<evidence type="ECO:0000313" key="1">
    <source>
        <dbReference type="EMBL" id="KAJ8491482.1"/>
    </source>
</evidence>
<reference evidence="1 2" key="1">
    <citation type="submission" date="2022-12" db="EMBL/GenBank/DDBJ databases">
        <title>Chromosome-scale assembly of the Ensete ventricosum genome.</title>
        <authorList>
            <person name="Dussert Y."/>
            <person name="Stocks J."/>
            <person name="Wendawek A."/>
            <person name="Woldeyes F."/>
            <person name="Nichols R.A."/>
            <person name="Borrell J.S."/>
        </authorList>
    </citation>
    <scope>NUCLEOTIDE SEQUENCE [LARGE SCALE GENOMIC DNA]</scope>
    <source>
        <strain evidence="2">cv. Maze</strain>
        <tissue evidence="1">Seeds</tissue>
    </source>
</reference>